<comment type="similarity">
    <text evidence="1">Belongs to the paxM FAD-dependent monooxygenase family.</text>
</comment>
<dbReference type="Pfam" id="PF01494">
    <property type="entry name" value="FAD_binding_3"/>
    <property type="match status" value="1"/>
</dbReference>
<comment type="caution">
    <text evidence="7">The sequence shown here is derived from an EMBL/GenBank/DDBJ whole genome shotgun (WGS) entry which is preliminary data.</text>
</comment>
<evidence type="ECO:0000256" key="2">
    <source>
        <dbReference type="ARBA" id="ARBA00022630"/>
    </source>
</evidence>
<keyword evidence="5" id="KW-0503">Monooxygenase</keyword>
<gene>
    <name evidence="7" type="ORF">EV421DRAFT_1973252</name>
</gene>
<dbReference type="PANTHER" id="PTHR13789">
    <property type="entry name" value="MONOOXYGENASE"/>
    <property type="match status" value="1"/>
</dbReference>
<evidence type="ECO:0000256" key="5">
    <source>
        <dbReference type="ARBA" id="ARBA00023033"/>
    </source>
</evidence>
<name>A0AA39MLG5_9AGAR</name>
<evidence type="ECO:0000259" key="6">
    <source>
        <dbReference type="Pfam" id="PF01494"/>
    </source>
</evidence>
<keyword evidence="2" id="KW-0285">Flavoprotein</keyword>
<feature type="domain" description="FAD-binding" evidence="6">
    <location>
        <begin position="33"/>
        <end position="317"/>
    </location>
</feature>
<evidence type="ECO:0000256" key="4">
    <source>
        <dbReference type="ARBA" id="ARBA00023002"/>
    </source>
</evidence>
<keyword evidence="3" id="KW-0274">FAD</keyword>
<reference evidence="7" key="1">
    <citation type="submission" date="2023-06" db="EMBL/GenBank/DDBJ databases">
        <authorList>
            <consortium name="Lawrence Berkeley National Laboratory"/>
            <person name="Ahrendt S."/>
            <person name="Sahu N."/>
            <person name="Indic B."/>
            <person name="Wong-Bajracharya J."/>
            <person name="Merenyi Z."/>
            <person name="Ke H.-M."/>
            <person name="Monk M."/>
            <person name="Kocsube S."/>
            <person name="Drula E."/>
            <person name="Lipzen A."/>
            <person name="Balint B."/>
            <person name="Henrissat B."/>
            <person name="Andreopoulos B."/>
            <person name="Martin F.M."/>
            <person name="Harder C.B."/>
            <person name="Rigling D."/>
            <person name="Ford K.L."/>
            <person name="Foster G.D."/>
            <person name="Pangilinan J."/>
            <person name="Papanicolaou A."/>
            <person name="Barry K."/>
            <person name="LaButti K."/>
            <person name="Viragh M."/>
            <person name="Koriabine M."/>
            <person name="Yan M."/>
            <person name="Riley R."/>
            <person name="Champramary S."/>
            <person name="Plett K.L."/>
            <person name="Tsai I.J."/>
            <person name="Slot J."/>
            <person name="Sipos G."/>
            <person name="Plett J."/>
            <person name="Nagy L.G."/>
            <person name="Grigoriev I.V."/>
        </authorList>
    </citation>
    <scope>NUCLEOTIDE SEQUENCE</scope>
    <source>
        <strain evidence="7">FPL87.14</strain>
    </source>
</reference>
<evidence type="ECO:0000256" key="3">
    <source>
        <dbReference type="ARBA" id="ARBA00022827"/>
    </source>
</evidence>
<dbReference type="Gene3D" id="3.50.50.60">
    <property type="entry name" value="FAD/NAD(P)-binding domain"/>
    <property type="match status" value="1"/>
</dbReference>
<keyword evidence="4" id="KW-0560">Oxidoreductase</keyword>
<evidence type="ECO:0000313" key="8">
    <source>
        <dbReference type="Proteomes" id="UP001175226"/>
    </source>
</evidence>
<dbReference type="GO" id="GO:0071949">
    <property type="term" value="F:FAD binding"/>
    <property type="evidence" value="ECO:0007669"/>
    <property type="project" value="InterPro"/>
</dbReference>
<dbReference type="Proteomes" id="UP001175226">
    <property type="component" value="Unassembled WGS sequence"/>
</dbReference>
<dbReference type="SUPFAM" id="SSF51905">
    <property type="entry name" value="FAD/NAD(P)-binding domain"/>
    <property type="match status" value="1"/>
</dbReference>
<accession>A0AA39MLG5</accession>
<proteinExistence type="inferred from homology"/>
<sequence>MGFSSSFLMQPMSDSLVAESTIYNGATAPCRLNIIIIGAGISGLCAALCLAKAGHTITVLEGRADLQEIGAGIQVGPNTSRLLIRWGLKSFLDKAGVLPAHMSLLRFDNGEKLAHFPYQEFGSPCYDIHRRDVVNMLHYATAPLTTLRFNTKVASINPDTTSVTLNTGEVIQADMIIGADGVNSLTRNVVVGSPTPAVRSGDAAFRAVVDVEKMKLDPDLRPFVDPPQLNVWLGPDRHLVMYSITETEEVAVPWTRQGDIEKMRKEFADWDPRIGKLIDLIPAGSIVGSLKVLESPLKSWVHKDGRIALVGDACHPMLAIPRPSSVYGRTSKMLQVLGDLFVRLTSKDQIPTLLEAYQSLRAPRAMATADGCWEDKGSLHLPDGPEQCARDEALKVTLAGKPSSVGQDNGAQYEYDVDAVVDDWWKARG</sequence>
<dbReference type="InterPro" id="IPR002938">
    <property type="entry name" value="FAD-bd"/>
</dbReference>
<dbReference type="InterPro" id="IPR036188">
    <property type="entry name" value="FAD/NAD-bd_sf"/>
</dbReference>
<dbReference type="AlphaFoldDB" id="A0AA39MLG5"/>
<dbReference type="GO" id="GO:0004497">
    <property type="term" value="F:monooxygenase activity"/>
    <property type="evidence" value="ECO:0007669"/>
    <property type="project" value="UniProtKB-KW"/>
</dbReference>
<dbReference type="PRINTS" id="PR00420">
    <property type="entry name" value="RNGMNOXGNASE"/>
</dbReference>
<dbReference type="InterPro" id="IPR050493">
    <property type="entry name" value="FAD-dep_Monooxygenase_BioMet"/>
</dbReference>
<dbReference type="SUPFAM" id="SSF54373">
    <property type="entry name" value="FAD-linked reductases, C-terminal domain"/>
    <property type="match status" value="1"/>
</dbReference>
<organism evidence="7 8">
    <name type="scientific">Armillaria borealis</name>
    <dbReference type="NCBI Taxonomy" id="47425"/>
    <lineage>
        <taxon>Eukaryota</taxon>
        <taxon>Fungi</taxon>
        <taxon>Dikarya</taxon>
        <taxon>Basidiomycota</taxon>
        <taxon>Agaricomycotina</taxon>
        <taxon>Agaricomycetes</taxon>
        <taxon>Agaricomycetidae</taxon>
        <taxon>Agaricales</taxon>
        <taxon>Marasmiineae</taxon>
        <taxon>Physalacriaceae</taxon>
        <taxon>Armillaria</taxon>
    </lineage>
</organism>
<evidence type="ECO:0000313" key="7">
    <source>
        <dbReference type="EMBL" id="KAK0437795.1"/>
    </source>
</evidence>
<keyword evidence="8" id="KW-1185">Reference proteome</keyword>
<dbReference type="EMBL" id="JAUEPT010000046">
    <property type="protein sequence ID" value="KAK0437795.1"/>
    <property type="molecule type" value="Genomic_DNA"/>
</dbReference>
<protein>
    <recommendedName>
        <fullName evidence="6">FAD-binding domain-containing protein</fullName>
    </recommendedName>
</protein>
<dbReference type="PANTHER" id="PTHR13789:SF147">
    <property type="entry name" value="PUTATIVE (AFU_ORTHOLOGUE AFUA_2G01950)-RELATED"/>
    <property type="match status" value="1"/>
</dbReference>
<evidence type="ECO:0000256" key="1">
    <source>
        <dbReference type="ARBA" id="ARBA00007992"/>
    </source>
</evidence>